<dbReference type="PANTHER" id="PTHR35083:SF1">
    <property type="entry name" value="RGD1565685 PROTEIN"/>
    <property type="match status" value="1"/>
</dbReference>
<sequence>MAKPIDRFRDPLYINWLKAARALFCTAEGIRDFCERHMKEYQKDVISRLKCPTDTCTGGTGLCKDCEVLWKKELTSQIHTKTSPCWKNANVTIWDSSAWEVAKVYMTHGQKKVRSAAETDVVGLMQLVHTCGWFNSLVTNVKSFEKVKDIRNDVSHSVHLKVTDTQLGEYIKDMIVLLEDSKELQNDKKAQTAVKELRQIQDLPLEINDTTVLQTEKDNREVELVQIERDMWKTKLDEINKWEPGVTKEEINHALDFISKQTDLSEIFKDDIELLKTKMYKLEKRVTETEGKKMYCFILYQRCK</sequence>
<organism evidence="1 2">
    <name type="scientific">Ridgeia piscesae</name>
    <name type="common">Tubeworm</name>
    <dbReference type="NCBI Taxonomy" id="27915"/>
    <lineage>
        <taxon>Eukaryota</taxon>
        <taxon>Metazoa</taxon>
        <taxon>Spiralia</taxon>
        <taxon>Lophotrochozoa</taxon>
        <taxon>Annelida</taxon>
        <taxon>Polychaeta</taxon>
        <taxon>Sedentaria</taxon>
        <taxon>Canalipalpata</taxon>
        <taxon>Sabellida</taxon>
        <taxon>Siboglinidae</taxon>
        <taxon>Ridgeia</taxon>
    </lineage>
</organism>
<keyword evidence="2" id="KW-1185">Reference proteome</keyword>
<name>A0AAD9KNC6_RIDPI</name>
<gene>
    <name evidence="1" type="ORF">NP493_862g01003</name>
</gene>
<comment type="caution">
    <text evidence="1">The sequence shown here is derived from an EMBL/GenBank/DDBJ whole genome shotgun (WGS) entry which is preliminary data.</text>
</comment>
<proteinExistence type="predicted"/>
<accession>A0AAD9KNC6</accession>
<dbReference type="EMBL" id="JAODUO010000862">
    <property type="protein sequence ID" value="KAK2173623.1"/>
    <property type="molecule type" value="Genomic_DNA"/>
</dbReference>
<evidence type="ECO:0000313" key="2">
    <source>
        <dbReference type="Proteomes" id="UP001209878"/>
    </source>
</evidence>
<evidence type="ECO:0000313" key="1">
    <source>
        <dbReference type="EMBL" id="KAK2173623.1"/>
    </source>
</evidence>
<dbReference type="PANTHER" id="PTHR35083">
    <property type="entry name" value="RGD1565685 PROTEIN"/>
    <property type="match status" value="1"/>
</dbReference>
<dbReference type="Pfam" id="PF15112">
    <property type="entry name" value="DUF4559"/>
    <property type="match status" value="1"/>
</dbReference>
<dbReference type="Proteomes" id="UP001209878">
    <property type="component" value="Unassembled WGS sequence"/>
</dbReference>
<protein>
    <submittedName>
        <fullName evidence="1">Uncharacterized protein</fullName>
    </submittedName>
</protein>
<dbReference type="InterPro" id="IPR027897">
    <property type="entry name" value="DUF4559"/>
</dbReference>
<reference evidence="1" key="1">
    <citation type="journal article" date="2023" name="Mol. Biol. Evol.">
        <title>Third-Generation Sequencing Reveals the Adaptive Role of the Epigenome in Three Deep-Sea Polychaetes.</title>
        <authorList>
            <person name="Perez M."/>
            <person name="Aroh O."/>
            <person name="Sun Y."/>
            <person name="Lan Y."/>
            <person name="Juniper S.K."/>
            <person name="Young C.R."/>
            <person name="Angers B."/>
            <person name="Qian P.Y."/>
        </authorList>
    </citation>
    <scope>NUCLEOTIDE SEQUENCE</scope>
    <source>
        <strain evidence="1">R07B-5</strain>
    </source>
</reference>
<dbReference type="AlphaFoldDB" id="A0AAD9KNC6"/>